<sequence>MLAEITTFLAQCLAVYPTRVPRFGRQYCDQEILVAESSQVGDSTSVPMSQGEATSAVEGHLTAVSCDAKLPFQLQPKESQSSLYPVAEKVRKTFFGPRIQDSKACISPIIVDESSHKWATDGCFHIRLDLHWLVSLSQVSSRYRF</sequence>
<comment type="caution">
    <text evidence="1">The sequence shown here is derived from an EMBL/GenBank/DDBJ whole genome shotgun (WGS) entry which is preliminary data.</text>
</comment>
<name>A0A4Y2TUI3_ARAVE</name>
<evidence type="ECO:0000313" key="2">
    <source>
        <dbReference type="Proteomes" id="UP000499080"/>
    </source>
</evidence>
<reference evidence="1 2" key="1">
    <citation type="journal article" date="2019" name="Sci. Rep.">
        <title>Orb-weaving spider Araneus ventricosus genome elucidates the spidroin gene catalogue.</title>
        <authorList>
            <person name="Kono N."/>
            <person name="Nakamura H."/>
            <person name="Ohtoshi R."/>
            <person name="Moran D.A.P."/>
            <person name="Shinohara A."/>
            <person name="Yoshida Y."/>
            <person name="Fujiwara M."/>
            <person name="Mori M."/>
            <person name="Tomita M."/>
            <person name="Arakawa K."/>
        </authorList>
    </citation>
    <scope>NUCLEOTIDE SEQUENCE [LARGE SCALE GENOMIC DNA]</scope>
</reference>
<protein>
    <submittedName>
        <fullName evidence="1">Uncharacterized protein</fullName>
    </submittedName>
</protein>
<dbReference type="Proteomes" id="UP000499080">
    <property type="component" value="Unassembled WGS sequence"/>
</dbReference>
<gene>
    <name evidence="1" type="ORF">AVEN_19881_1</name>
</gene>
<accession>A0A4Y2TUI3</accession>
<dbReference type="EMBL" id="BGPR01030381">
    <property type="protein sequence ID" value="GBO02866.1"/>
    <property type="molecule type" value="Genomic_DNA"/>
</dbReference>
<keyword evidence="2" id="KW-1185">Reference proteome</keyword>
<evidence type="ECO:0000313" key="1">
    <source>
        <dbReference type="EMBL" id="GBO02866.1"/>
    </source>
</evidence>
<dbReference type="AlphaFoldDB" id="A0A4Y2TUI3"/>
<organism evidence="1 2">
    <name type="scientific">Araneus ventricosus</name>
    <name type="common">Orbweaver spider</name>
    <name type="synonym">Epeira ventricosa</name>
    <dbReference type="NCBI Taxonomy" id="182803"/>
    <lineage>
        <taxon>Eukaryota</taxon>
        <taxon>Metazoa</taxon>
        <taxon>Ecdysozoa</taxon>
        <taxon>Arthropoda</taxon>
        <taxon>Chelicerata</taxon>
        <taxon>Arachnida</taxon>
        <taxon>Araneae</taxon>
        <taxon>Araneomorphae</taxon>
        <taxon>Entelegynae</taxon>
        <taxon>Araneoidea</taxon>
        <taxon>Araneidae</taxon>
        <taxon>Araneus</taxon>
    </lineage>
</organism>
<proteinExistence type="predicted"/>